<dbReference type="PRINTS" id="PR00019">
    <property type="entry name" value="LEURICHRPT"/>
</dbReference>
<sequence length="516" mass="56322">MRIQPNTVRHRPFRHLRLSFPCLITMSHAKILPSHLLLPTLLLLLFSSLACISAFGNTKGDEPRANDPVLESITMDPVERDTLFRVMKNMSSDRDWRSSNPDPCKPDSSWPGIECKPGSDNLLHVTRLDFGAAPNPTCKESATFPSEIFELPYLASIFFLDCFKGVETSLSLPPPTRKAPPPAYASLQQLSLISNPSFVGAIPSNIFSLTSLRVLTLSQNRLHGTIPDSISEVNSLVHLDLSYNSLTGSIPSQIGRLKGLVGLDLSYNSLTGSIPPSIGQLRLLQKLDLSSNSIAGIVPDNLQNLSFLDFLALSNNNLSGGFPKGIAKLQNLQYFIMDDNPMLVKLPWQLGRLAKLQELRLSNSGYSGVIPGSFAWLRNLTTLSLESNRLTGGIPAGLSDLGKLYHLNLSSNLLSGVVPFDAGFFKRLGSNVDLRENSGLCINGSQSVDGINIGVHVCRDNGSDSSLPKSLDKSGGTPFQVRNFCFQLMGTRQIFVKSGGCILEQTEIIFRSKLQN</sequence>
<evidence type="ECO:0000313" key="10">
    <source>
        <dbReference type="Proteomes" id="UP001055439"/>
    </source>
</evidence>
<dbReference type="EMBL" id="CP097506">
    <property type="protein sequence ID" value="URD99355.1"/>
    <property type="molecule type" value="Genomic_DNA"/>
</dbReference>
<dbReference type="InterPro" id="IPR052595">
    <property type="entry name" value="LRRC69/RLP"/>
</dbReference>
<keyword evidence="10" id="KW-1185">Reference proteome</keyword>
<dbReference type="Gene3D" id="3.80.10.10">
    <property type="entry name" value="Ribonuclease Inhibitor"/>
    <property type="match status" value="3"/>
</dbReference>
<dbReference type="FunFam" id="3.80.10.10:FF:000299">
    <property type="entry name" value="Piriformospora indica-insensitive protein 2"/>
    <property type="match status" value="1"/>
</dbReference>
<dbReference type="InterPro" id="IPR055414">
    <property type="entry name" value="LRR_R13L4/SHOC2-like"/>
</dbReference>
<dbReference type="PANTHER" id="PTHR48057:SF30">
    <property type="entry name" value="DNA-DAMAGE-REPAIR_TOLERATION DRT100-LIKE PROTEIN"/>
    <property type="match status" value="1"/>
</dbReference>
<keyword evidence="6" id="KW-0472">Membrane</keyword>
<keyword evidence="7" id="KW-0325">Glycoprotein</keyword>
<dbReference type="OrthoDB" id="676979at2759"/>
<keyword evidence="4" id="KW-0732">Signal</keyword>
<keyword evidence="3" id="KW-0433">Leucine-rich repeat</keyword>
<dbReference type="FunFam" id="3.80.10.10:FF:000269">
    <property type="entry name" value="Piriformospora indica-insensitive protein 2"/>
    <property type="match status" value="1"/>
</dbReference>
<gene>
    <name evidence="9" type="ORF">MUK42_31162</name>
</gene>
<feature type="domain" description="Disease resistance R13L4/SHOC-2-like LRR" evidence="8">
    <location>
        <begin position="206"/>
        <end position="333"/>
    </location>
</feature>
<proteinExistence type="predicted"/>
<evidence type="ECO:0000256" key="7">
    <source>
        <dbReference type="ARBA" id="ARBA00023180"/>
    </source>
</evidence>
<evidence type="ECO:0000256" key="5">
    <source>
        <dbReference type="ARBA" id="ARBA00022737"/>
    </source>
</evidence>
<dbReference type="GO" id="GO:0051707">
    <property type="term" value="P:response to other organism"/>
    <property type="evidence" value="ECO:0007669"/>
    <property type="project" value="UniProtKB-ARBA"/>
</dbReference>
<dbReference type="InterPro" id="IPR032675">
    <property type="entry name" value="LRR_dom_sf"/>
</dbReference>
<evidence type="ECO:0000256" key="4">
    <source>
        <dbReference type="ARBA" id="ARBA00022729"/>
    </source>
</evidence>
<dbReference type="Pfam" id="PF23598">
    <property type="entry name" value="LRR_14"/>
    <property type="match status" value="1"/>
</dbReference>
<dbReference type="InterPro" id="IPR003591">
    <property type="entry name" value="Leu-rich_rpt_typical-subtyp"/>
</dbReference>
<comment type="subcellular location">
    <subcellularLocation>
        <location evidence="1">Cell membrane</location>
    </subcellularLocation>
</comment>
<keyword evidence="5" id="KW-0677">Repeat</keyword>
<evidence type="ECO:0000256" key="3">
    <source>
        <dbReference type="ARBA" id="ARBA00022614"/>
    </source>
</evidence>
<evidence type="ECO:0000256" key="1">
    <source>
        <dbReference type="ARBA" id="ARBA00004236"/>
    </source>
</evidence>
<dbReference type="Pfam" id="PF13855">
    <property type="entry name" value="LRR_8"/>
    <property type="match status" value="1"/>
</dbReference>
<reference evidence="9" key="1">
    <citation type="submission" date="2022-05" db="EMBL/GenBank/DDBJ databases">
        <title>The Musa troglodytarum L. genome provides insights into the mechanism of non-climacteric behaviour and enrichment of carotenoids.</title>
        <authorList>
            <person name="Wang J."/>
        </authorList>
    </citation>
    <scope>NUCLEOTIDE SEQUENCE</scope>
    <source>
        <tissue evidence="9">Leaf</tissue>
    </source>
</reference>
<protein>
    <submittedName>
        <fullName evidence="9">Leucine Rich Repeat</fullName>
    </submittedName>
</protein>
<dbReference type="Proteomes" id="UP001055439">
    <property type="component" value="Chromosome 4"/>
</dbReference>
<evidence type="ECO:0000259" key="8">
    <source>
        <dbReference type="Pfam" id="PF23598"/>
    </source>
</evidence>
<dbReference type="AlphaFoldDB" id="A0A9E7FM75"/>
<accession>A0A9E7FM75</accession>
<evidence type="ECO:0000313" key="9">
    <source>
        <dbReference type="EMBL" id="URD99355.1"/>
    </source>
</evidence>
<evidence type="ECO:0000256" key="6">
    <source>
        <dbReference type="ARBA" id="ARBA00023136"/>
    </source>
</evidence>
<dbReference type="SMART" id="SM00369">
    <property type="entry name" value="LRR_TYP"/>
    <property type="match status" value="4"/>
</dbReference>
<keyword evidence="2" id="KW-1003">Cell membrane</keyword>
<organism evidence="9 10">
    <name type="scientific">Musa troglodytarum</name>
    <name type="common">fe'i banana</name>
    <dbReference type="NCBI Taxonomy" id="320322"/>
    <lineage>
        <taxon>Eukaryota</taxon>
        <taxon>Viridiplantae</taxon>
        <taxon>Streptophyta</taxon>
        <taxon>Embryophyta</taxon>
        <taxon>Tracheophyta</taxon>
        <taxon>Spermatophyta</taxon>
        <taxon>Magnoliopsida</taxon>
        <taxon>Liliopsida</taxon>
        <taxon>Zingiberales</taxon>
        <taxon>Musaceae</taxon>
        <taxon>Musa</taxon>
    </lineage>
</organism>
<name>A0A9E7FM75_9LILI</name>
<dbReference type="FunFam" id="3.80.10.10:FF:000041">
    <property type="entry name" value="LRR receptor-like serine/threonine-protein kinase ERECTA"/>
    <property type="match status" value="1"/>
</dbReference>
<dbReference type="PANTHER" id="PTHR48057">
    <property type="entry name" value="LEUCINE-RICH REPEAT SERINE/THREONINE-PROTEIN KINASE 1"/>
    <property type="match status" value="1"/>
</dbReference>
<dbReference type="GO" id="GO:0005886">
    <property type="term" value="C:plasma membrane"/>
    <property type="evidence" value="ECO:0007669"/>
    <property type="project" value="UniProtKB-SubCell"/>
</dbReference>
<dbReference type="InterPro" id="IPR001611">
    <property type="entry name" value="Leu-rich_rpt"/>
</dbReference>
<dbReference type="SUPFAM" id="SSF52058">
    <property type="entry name" value="L domain-like"/>
    <property type="match status" value="1"/>
</dbReference>
<evidence type="ECO:0000256" key="2">
    <source>
        <dbReference type="ARBA" id="ARBA00022475"/>
    </source>
</evidence>